<comment type="caution">
    <text evidence="1">The sequence shown here is derived from an EMBL/GenBank/DDBJ whole genome shotgun (WGS) entry which is preliminary data.</text>
</comment>
<name>A0A8S4R2G2_9NEOP</name>
<organism evidence="1 2">
    <name type="scientific">Pararge aegeria aegeria</name>
    <dbReference type="NCBI Taxonomy" id="348720"/>
    <lineage>
        <taxon>Eukaryota</taxon>
        <taxon>Metazoa</taxon>
        <taxon>Ecdysozoa</taxon>
        <taxon>Arthropoda</taxon>
        <taxon>Hexapoda</taxon>
        <taxon>Insecta</taxon>
        <taxon>Pterygota</taxon>
        <taxon>Neoptera</taxon>
        <taxon>Endopterygota</taxon>
        <taxon>Lepidoptera</taxon>
        <taxon>Glossata</taxon>
        <taxon>Ditrysia</taxon>
        <taxon>Papilionoidea</taxon>
        <taxon>Nymphalidae</taxon>
        <taxon>Satyrinae</taxon>
        <taxon>Satyrini</taxon>
        <taxon>Parargina</taxon>
        <taxon>Pararge</taxon>
    </lineage>
</organism>
<protein>
    <submittedName>
        <fullName evidence="1">Jg26713 protein</fullName>
    </submittedName>
</protein>
<proteinExistence type="predicted"/>
<dbReference type="AlphaFoldDB" id="A0A8S4R2G2"/>
<evidence type="ECO:0000313" key="2">
    <source>
        <dbReference type="Proteomes" id="UP000838756"/>
    </source>
</evidence>
<dbReference type="EMBL" id="CAKXAJ010022432">
    <property type="protein sequence ID" value="CAH2227101.1"/>
    <property type="molecule type" value="Genomic_DNA"/>
</dbReference>
<evidence type="ECO:0000313" key="1">
    <source>
        <dbReference type="EMBL" id="CAH2227101.1"/>
    </source>
</evidence>
<gene>
    <name evidence="1" type="primary">jg26713</name>
    <name evidence="1" type="ORF">PAEG_LOCUS7635</name>
</gene>
<sequence length="87" mass="9385">MIIISRLTFIAGHRSFAGSSKYNGLVPLGPSGLPFDAICHLYGGLPTLHLAVRGRYSSTLGPYVHRFSELCTPPIATTASRLVEPCR</sequence>
<keyword evidence="2" id="KW-1185">Reference proteome</keyword>
<reference evidence="1" key="1">
    <citation type="submission" date="2022-03" db="EMBL/GenBank/DDBJ databases">
        <authorList>
            <person name="Lindestad O."/>
        </authorList>
    </citation>
    <scope>NUCLEOTIDE SEQUENCE</scope>
</reference>
<dbReference type="Proteomes" id="UP000838756">
    <property type="component" value="Unassembled WGS sequence"/>
</dbReference>
<accession>A0A8S4R2G2</accession>